<sequence length="246" mass="28957">MTKLDFLNTIYSSILNKKLHHSIILESNEQEILEECGKEFERILFCESHSIENDDCSYCKLVNNNNNQNLYEVLSDGNQIKKDTIKKVIARLSLTSFQSNFNKLYIIKNGEHLKESAANALLKFLEEPPKNTFCLIFTKDITKILPTIKSRSLIYKTESKNNLISGDKLLNFYTKKNKLQLLEYFLELKTKDRVSVIDALEYNFKAFMRINFRISEWIIEAIEEVGKYNYYILTLENLFYKIIKEL</sequence>
<keyword evidence="2" id="KW-1185">Reference proteome</keyword>
<name>A0A222ENB5_9MOLU</name>
<dbReference type="Gene3D" id="3.40.50.300">
    <property type="entry name" value="P-loop containing nucleotide triphosphate hydrolases"/>
    <property type="match status" value="1"/>
</dbReference>
<evidence type="ECO:0000313" key="1">
    <source>
        <dbReference type="EMBL" id="ASP27784.1"/>
    </source>
</evidence>
<dbReference type="SUPFAM" id="SSF52540">
    <property type="entry name" value="P-loop containing nucleoside triphosphate hydrolases"/>
    <property type="match status" value="1"/>
</dbReference>
<evidence type="ECO:0000313" key="2">
    <source>
        <dbReference type="Proteomes" id="UP000203229"/>
    </source>
</evidence>
<dbReference type="Proteomes" id="UP000203229">
    <property type="component" value="Chromosome"/>
</dbReference>
<dbReference type="RefSeq" id="WP_094047933.1">
    <property type="nucleotide sequence ID" value="NZ_CP022535.1"/>
</dbReference>
<accession>A0A222ENB5</accession>
<gene>
    <name evidence="1" type="primary">holB</name>
    <name evidence="1" type="ORF">SCORR_v1c00090</name>
</gene>
<dbReference type="OrthoDB" id="9810148at2"/>
<dbReference type="Pfam" id="PF13177">
    <property type="entry name" value="DNA_pol3_delta2"/>
    <property type="match status" value="1"/>
</dbReference>
<reference evidence="1 2" key="1">
    <citation type="submission" date="2017-07" db="EMBL/GenBank/DDBJ databases">
        <title>Complete genome sequence of Spiroplasma corruscae EC-1 (DSM 19793).</title>
        <authorList>
            <person name="Tsai Y.-M."/>
            <person name="Lo W.-S."/>
            <person name="Kuo C.-H."/>
        </authorList>
    </citation>
    <scope>NUCLEOTIDE SEQUENCE [LARGE SCALE GENOMIC DNA]</scope>
    <source>
        <strain evidence="1 2">EC-1</strain>
    </source>
</reference>
<dbReference type="KEGG" id="scou:SCORR_v1c00090"/>
<dbReference type="AlphaFoldDB" id="A0A222ENB5"/>
<dbReference type="PANTHER" id="PTHR11669:SF8">
    <property type="entry name" value="DNA POLYMERASE III SUBUNIT DELTA"/>
    <property type="match status" value="1"/>
</dbReference>
<dbReference type="InterPro" id="IPR050238">
    <property type="entry name" value="DNA_Rep/Repair_Clamp_Loader"/>
</dbReference>
<dbReference type="EMBL" id="CP022535">
    <property type="protein sequence ID" value="ASP27784.1"/>
    <property type="molecule type" value="Genomic_DNA"/>
</dbReference>
<protein>
    <submittedName>
        <fullName evidence="1">DNA polymerase III subunit delta</fullName>
    </submittedName>
</protein>
<dbReference type="PANTHER" id="PTHR11669">
    <property type="entry name" value="REPLICATION FACTOR C / DNA POLYMERASE III GAMMA-TAU SUBUNIT"/>
    <property type="match status" value="1"/>
</dbReference>
<dbReference type="InterPro" id="IPR027417">
    <property type="entry name" value="P-loop_NTPase"/>
</dbReference>
<dbReference type="GO" id="GO:0006261">
    <property type="term" value="P:DNA-templated DNA replication"/>
    <property type="evidence" value="ECO:0007669"/>
    <property type="project" value="TreeGrafter"/>
</dbReference>
<organism evidence="1 2">
    <name type="scientific">Spiroplasma corruscae</name>
    <dbReference type="NCBI Taxonomy" id="216934"/>
    <lineage>
        <taxon>Bacteria</taxon>
        <taxon>Bacillati</taxon>
        <taxon>Mycoplasmatota</taxon>
        <taxon>Mollicutes</taxon>
        <taxon>Entomoplasmatales</taxon>
        <taxon>Spiroplasmataceae</taxon>
        <taxon>Spiroplasma</taxon>
    </lineage>
</organism>
<proteinExistence type="predicted"/>